<evidence type="ECO:0000313" key="1">
    <source>
        <dbReference type="EMBL" id="KAG8082770.1"/>
    </source>
</evidence>
<dbReference type="InterPro" id="IPR044993">
    <property type="entry name" value="BXL"/>
</dbReference>
<comment type="caution">
    <text evidence="1">The sequence shown here is derived from an EMBL/GenBank/DDBJ whole genome shotgun (WGS) entry which is preliminary data.</text>
</comment>
<reference evidence="1" key="2">
    <citation type="submission" date="2021-02" db="EMBL/GenBank/DDBJ databases">
        <authorList>
            <person name="Kimball J.A."/>
            <person name="Haas M.W."/>
            <person name="Macchietto M."/>
            <person name="Kono T."/>
            <person name="Duquette J."/>
            <person name="Shao M."/>
        </authorList>
    </citation>
    <scope>NUCLEOTIDE SEQUENCE</scope>
    <source>
        <tissue evidence="1">Fresh leaf tissue</tissue>
    </source>
</reference>
<dbReference type="Proteomes" id="UP000729402">
    <property type="component" value="Unassembled WGS sequence"/>
</dbReference>
<evidence type="ECO:0000313" key="2">
    <source>
        <dbReference type="Proteomes" id="UP000729402"/>
    </source>
</evidence>
<dbReference type="OrthoDB" id="47059at2759"/>
<name>A0A8J5VV59_ZIZPA</name>
<dbReference type="AlphaFoldDB" id="A0A8J5VV59"/>
<evidence type="ECO:0008006" key="3">
    <source>
        <dbReference type="Google" id="ProtNLM"/>
    </source>
</evidence>
<dbReference type="GO" id="GO:0009044">
    <property type="term" value="F:xylan 1,4-beta-xylosidase activity"/>
    <property type="evidence" value="ECO:0007669"/>
    <property type="project" value="InterPro"/>
</dbReference>
<gene>
    <name evidence="1" type="ORF">GUJ93_ZPchr0014g46982</name>
</gene>
<protein>
    <recommendedName>
        <fullName evidence="3">Glycoside hydrolase family 3 C-terminal domain-containing protein</fullName>
    </recommendedName>
</protein>
<accession>A0A8J5VV59</accession>
<dbReference type="PANTHER" id="PTHR42721:SF1">
    <property type="entry name" value="BETA-D-XYLOSIDASE 6-RELATED"/>
    <property type="match status" value="1"/>
</dbReference>
<dbReference type="GO" id="GO:0045493">
    <property type="term" value="P:xylan catabolic process"/>
    <property type="evidence" value="ECO:0007669"/>
    <property type="project" value="InterPro"/>
</dbReference>
<dbReference type="EMBL" id="JAAALK010000086">
    <property type="protein sequence ID" value="KAG8082770.1"/>
    <property type="molecule type" value="Genomic_DNA"/>
</dbReference>
<dbReference type="GO" id="GO:0046556">
    <property type="term" value="F:alpha-L-arabinofuranosidase activity"/>
    <property type="evidence" value="ECO:0007669"/>
    <property type="project" value="TreeGrafter"/>
</dbReference>
<dbReference type="PANTHER" id="PTHR42721">
    <property type="entry name" value="SUGAR HYDROLASE-RELATED"/>
    <property type="match status" value="1"/>
</dbReference>
<keyword evidence="2" id="KW-1185">Reference proteome</keyword>
<sequence>MDLIHIIASVTKKPLVLVLMGGSPVDVSFAKHDPHIASILWIGYPGEFGWAYSSTSSFWQIQPRRKSAYNLVPRTLNPSLLFQ</sequence>
<reference evidence="1" key="1">
    <citation type="journal article" date="2021" name="bioRxiv">
        <title>Whole Genome Assembly and Annotation of Northern Wild Rice, Zizania palustris L., Supports a Whole Genome Duplication in the Zizania Genus.</title>
        <authorList>
            <person name="Haas M."/>
            <person name="Kono T."/>
            <person name="Macchietto M."/>
            <person name="Millas R."/>
            <person name="McGilp L."/>
            <person name="Shao M."/>
            <person name="Duquette J."/>
            <person name="Hirsch C.N."/>
            <person name="Kimball J."/>
        </authorList>
    </citation>
    <scope>NUCLEOTIDE SEQUENCE</scope>
    <source>
        <tissue evidence="1">Fresh leaf tissue</tissue>
    </source>
</reference>
<organism evidence="1 2">
    <name type="scientific">Zizania palustris</name>
    <name type="common">Northern wild rice</name>
    <dbReference type="NCBI Taxonomy" id="103762"/>
    <lineage>
        <taxon>Eukaryota</taxon>
        <taxon>Viridiplantae</taxon>
        <taxon>Streptophyta</taxon>
        <taxon>Embryophyta</taxon>
        <taxon>Tracheophyta</taxon>
        <taxon>Spermatophyta</taxon>
        <taxon>Magnoliopsida</taxon>
        <taxon>Liliopsida</taxon>
        <taxon>Poales</taxon>
        <taxon>Poaceae</taxon>
        <taxon>BOP clade</taxon>
        <taxon>Oryzoideae</taxon>
        <taxon>Oryzeae</taxon>
        <taxon>Zizaniinae</taxon>
        <taxon>Zizania</taxon>
    </lineage>
</organism>
<dbReference type="GO" id="GO:0031222">
    <property type="term" value="P:arabinan catabolic process"/>
    <property type="evidence" value="ECO:0007669"/>
    <property type="project" value="TreeGrafter"/>
</dbReference>
<proteinExistence type="predicted"/>